<feature type="compositionally biased region" description="Gly residues" evidence="1">
    <location>
        <begin position="1"/>
        <end position="13"/>
    </location>
</feature>
<name>A0A7S4UWC0_9DINO</name>
<proteinExistence type="predicted"/>
<dbReference type="EMBL" id="HBNR01002805">
    <property type="protein sequence ID" value="CAE4562355.1"/>
    <property type="molecule type" value="Transcribed_RNA"/>
</dbReference>
<evidence type="ECO:0000313" key="2">
    <source>
        <dbReference type="EMBL" id="CAE4562355.1"/>
    </source>
</evidence>
<reference evidence="2" key="1">
    <citation type="submission" date="2021-01" db="EMBL/GenBank/DDBJ databases">
        <authorList>
            <person name="Corre E."/>
            <person name="Pelletier E."/>
            <person name="Niang G."/>
            <person name="Scheremetjew M."/>
            <person name="Finn R."/>
            <person name="Kale V."/>
            <person name="Holt S."/>
            <person name="Cochrane G."/>
            <person name="Meng A."/>
            <person name="Brown T."/>
            <person name="Cohen L."/>
        </authorList>
    </citation>
    <scope>NUCLEOTIDE SEQUENCE</scope>
    <source>
        <strain evidence="2">CCMP3105</strain>
    </source>
</reference>
<organism evidence="2">
    <name type="scientific">Alexandrium monilatum</name>
    <dbReference type="NCBI Taxonomy" id="311494"/>
    <lineage>
        <taxon>Eukaryota</taxon>
        <taxon>Sar</taxon>
        <taxon>Alveolata</taxon>
        <taxon>Dinophyceae</taxon>
        <taxon>Gonyaulacales</taxon>
        <taxon>Pyrocystaceae</taxon>
        <taxon>Alexandrium</taxon>
    </lineage>
</organism>
<feature type="compositionally biased region" description="Low complexity" evidence="1">
    <location>
        <begin position="38"/>
        <end position="48"/>
    </location>
</feature>
<sequence>MGAGSGQGSGAGGRPPPPTVLPLPSGCQGPQGTSGLHAMGSGDMSSSAAEKDRLNGGEVCRAARGEPCGDARGEVTLEKGSGVQDRTLSGGVRPPQTGCLTANAREGDAVCGRRASALAAPQELIRAKGSGVLVRNGSRDSDLTGRGSTEAALGRIPLTTSGNG</sequence>
<feature type="region of interest" description="Disordered" evidence="1">
    <location>
        <begin position="135"/>
        <end position="164"/>
    </location>
</feature>
<accession>A0A7S4UWC0</accession>
<dbReference type="AlphaFoldDB" id="A0A7S4UWC0"/>
<feature type="compositionally biased region" description="Basic and acidic residues" evidence="1">
    <location>
        <begin position="49"/>
        <end position="77"/>
    </location>
</feature>
<feature type="region of interest" description="Disordered" evidence="1">
    <location>
        <begin position="1"/>
        <end position="99"/>
    </location>
</feature>
<protein>
    <submittedName>
        <fullName evidence="2">Uncharacterized protein</fullName>
    </submittedName>
</protein>
<evidence type="ECO:0000256" key="1">
    <source>
        <dbReference type="SAM" id="MobiDB-lite"/>
    </source>
</evidence>
<gene>
    <name evidence="2" type="ORF">AMON00008_LOCUS1974</name>
</gene>